<dbReference type="AlphaFoldDB" id="A0A0N5AS31"/>
<feature type="compositionally biased region" description="Polar residues" evidence="2">
    <location>
        <begin position="151"/>
        <end position="164"/>
    </location>
</feature>
<dbReference type="WBParaSite" id="SMUV_0000758101-mRNA-1">
    <property type="protein sequence ID" value="SMUV_0000758101-mRNA-1"/>
    <property type="gene ID" value="SMUV_0000758101"/>
</dbReference>
<proteinExistence type="predicted"/>
<dbReference type="PANTHER" id="PTHR21845">
    <property type="entry name" value="TRANSMEMBRANE ANCHOR PROTEIN 1"/>
    <property type="match status" value="1"/>
</dbReference>
<dbReference type="PANTHER" id="PTHR21845:SF2">
    <property type="entry name" value="MATRIX-REMODELING-ASSOCIATED PROTEIN 7"/>
    <property type="match status" value="1"/>
</dbReference>
<keyword evidence="3" id="KW-0472">Membrane</keyword>
<keyword evidence="1" id="KW-0175">Coiled coil</keyword>
<evidence type="ECO:0000256" key="1">
    <source>
        <dbReference type="SAM" id="Coils"/>
    </source>
</evidence>
<evidence type="ECO:0000313" key="6">
    <source>
        <dbReference type="WBParaSite" id="SMUV_0000758101-mRNA-1"/>
    </source>
</evidence>
<sequence length="267" mass="30425">MKESFVPLPLPSYNMLRLVKENPWIFTIISTVLTIFLSIFLWRHFGYKQKTHGKHSSTEFMRKCCKIRLFFDFTCAVFVVNGIIFFIGHSQTTLEQGCFNATALKGIRRYTFSDEEVSSSNKDVSSKNMDAYLDYEKLGPLYPKVEESTEDNVSPSSCDLNDNSDGGEATNSSISSKSTSVSDELVKNAGVVDSLKMLHGKLATADINLKARQLEQNMTEEEKKEEALVRRKQLESIFALMAENKERFGDYNEAEIMDQMKLYSFSR</sequence>
<protein>
    <submittedName>
        <fullName evidence="6">Transmembrane protein</fullName>
    </submittedName>
</protein>
<dbReference type="Proteomes" id="UP000046393">
    <property type="component" value="Unplaced"/>
</dbReference>
<reference evidence="6" key="1">
    <citation type="submission" date="2017-02" db="UniProtKB">
        <authorList>
            <consortium name="WormBaseParasite"/>
        </authorList>
    </citation>
    <scope>IDENTIFICATION</scope>
</reference>
<dbReference type="InterPro" id="IPR057534">
    <property type="entry name" value="MXRA7_helical"/>
</dbReference>
<feature type="coiled-coil region" evidence="1">
    <location>
        <begin position="204"/>
        <end position="231"/>
    </location>
</feature>
<evidence type="ECO:0000256" key="2">
    <source>
        <dbReference type="SAM" id="MobiDB-lite"/>
    </source>
</evidence>
<feature type="domain" description="Matrix-remodeling-associated protein 7 helical" evidence="4">
    <location>
        <begin position="206"/>
        <end position="264"/>
    </location>
</feature>
<dbReference type="Pfam" id="PF25473">
    <property type="entry name" value="MXRA7_helical"/>
    <property type="match status" value="1"/>
</dbReference>
<evidence type="ECO:0000256" key="3">
    <source>
        <dbReference type="SAM" id="Phobius"/>
    </source>
</evidence>
<dbReference type="InterPro" id="IPR026622">
    <property type="entry name" value="Mxra7"/>
</dbReference>
<feature type="region of interest" description="Disordered" evidence="2">
    <location>
        <begin position="146"/>
        <end position="179"/>
    </location>
</feature>
<feature type="transmembrane region" description="Helical" evidence="3">
    <location>
        <begin position="67"/>
        <end position="88"/>
    </location>
</feature>
<keyword evidence="5" id="KW-1185">Reference proteome</keyword>
<organism evidence="5 6">
    <name type="scientific">Syphacia muris</name>
    <dbReference type="NCBI Taxonomy" id="451379"/>
    <lineage>
        <taxon>Eukaryota</taxon>
        <taxon>Metazoa</taxon>
        <taxon>Ecdysozoa</taxon>
        <taxon>Nematoda</taxon>
        <taxon>Chromadorea</taxon>
        <taxon>Rhabditida</taxon>
        <taxon>Spirurina</taxon>
        <taxon>Oxyuridomorpha</taxon>
        <taxon>Oxyuroidea</taxon>
        <taxon>Oxyuridae</taxon>
        <taxon>Syphacia</taxon>
    </lineage>
</organism>
<keyword evidence="3" id="KW-0812">Transmembrane</keyword>
<keyword evidence="3" id="KW-1133">Transmembrane helix</keyword>
<feature type="transmembrane region" description="Helical" evidence="3">
    <location>
        <begin position="24"/>
        <end position="46"/>
    </location>
</feature>
<evidence type="ECO:0000313" key="5">
    <source>
        <dbReference type="Proteomes" id="UP000046393"/>
    </source>
</evidence>
<name>A0A0N5AS31_9BILA</name>
<evidence type="ECO:0000259" key="4">
    <source>
        <dbReference type="Pfam" id="PF25473"/>
    </source>
</evidence>
<accession>A0A0N5AS31</accession>